<dbReference type="Gene3D" id="3.30.70.270">
    <property type="match status" value="1"/>
</dbReference>
<name>W6UNW7_ECHGR</name>
<organism evidence="1 2">
    <name type="scientific">Echinococcus granulosus</name>
    <name type="common">Hydatid tapeworm</name>
    <dbReference type="NCBI Taxonomy" id="6210"/>
    <lineage>
        <taxon>Eukaryota</taxon>
        <taxon>Metazoa</taxon>
        <taxon>Spiralia</taxon>
        <taxon>Lophotrochozoa</taxon>
        <taxon>Platyhelminthes</taxon>
        <taxon>Cestoda</taxon>
        <taxon>Eucestoda</taxon>
        <taxon>Cyclophyllidea</taxon>
        <taxon>Taeniidae</taxon>
        <taxon>Echinococcus</taxon>
        <taxon>Echinococcus granulosus group</taxon>
    </lineage>
</organism>
<sequence>MFTIHLDDIPVFVRGIREHNTKLRLDSESHLRLVDSPAPKKCLLLRHPVNGLRCTVLIDGIALTKIRTKQVSAWLTPTTHTELRGFVDLSGCCRRWIERFAKIERFLPQLMEKQVME</sequence>
<evidence type="ECO:0000313" key="1">
    <source>
        <dbReference type="EMBL" id="EUB55084.1"/>
    </source>
</evidence>
<dbReference type="Proteomes" id="UP000019149">
    <property type="component" value="Unassembled WGS sequence"/>
</dbReference>
<evidence type="ECO:0000313" key="2">
    <source>
        <dbReference type="Proteomes" id="UP000019149"/>
    </source>
</evidence>
<dbReference type="EMBL" id="APAU02000186">
    <property type="protein sequence ID" value="EUB55084.1"/>
    <property type="molecule type" value="Genomic_DNA"/>
</dbReference>
<proteinExistence type="predicted"/>
<dbReference type="InterPro" id="IPR043502">
    <property type="entry name" value="DNA/RNA_pol_sf"/>
</dbReference>
<reference evidence="1 2" key="1">
    <citation type="journal article" date="2013" name="Nat. Genet.">
        <title>The genome of the hydatid tapeworm Echinococcus granulosus.</title>
        <authorList>
            <person name="Zheng H."/>
            <person name="Zhang W."/>
            <person name="Zhang L."/>
            <person name="Zhang Z."/>
            <person name="Li J."/>
            <person name="Lu G."/>
            <person name="Zhu Y."/>
            <person name="Wang Y."/>
            <person name="Huang Y."/>
            <person name="Liu J."/>
            <person name="Kang H."/>
            <person name="Chen J."/>
            <person name="Wang L."/>
            <person name="Chen A."/>
            <person name="Yu S."/>
            <person name="Gao Z."/>
            <person name="Jin L."/>
            <person name="Gu W."/>
            <person name="Wang Z."/>
            <person name="Zhao L."/>
            <person name="Shi B."/>
            <person name="Wen H."/>
            <person name="Lin R."/>
            <person name="Jones M.K."/>
            <person name="Brejova B."/>
            <person name="Vinar T."/>
            <person name="Zhao G."/>
            <person name="McManus D.P."/>
            <person name="Chen Z."/>
            <person name="Zhou Y."/>
            <person name="Wang S."/>
        </authorList>
    </citation>
    <scope>NUCLEOTIDE SEQUENCE [LARGE SCALE GENOMIC DNA]</scope>
</reference>
<keyword evidence="2" id="KW-1185">Reference proteome</keyword>
<gene>
    <name evidence="1" type="ORF">EGR_10051</name>
</gene>
<dbReference type="CTD" id="36345766"/>
<comment type="caution">
    <text evidence="1">The sequence shown here is derived from an EMBL/GenBank/DDBJ whole genome shotgun (WGS) entry which is preliminary data.</text>
</comment>
<protein>
    <submittedName>
        <fullName evidence="1">Retrovirus-related Pol polyprotein</fullName>
    </submittedName>
</protein>
<dbReference type="SUPFAM" id="SSF56672">
    <property type="entry name" value="DNA/RNA polymerases"/>
    <property type="match status" value="1"/>
</dbReference>
<dbReference type="STRING" id="6210.W6UNW7"/>
<accession>W6UNW7</accession>
<dbReference type="InterPro" id="IPR043128">
    <property type="entry name" value="Rev_trsase/Diguanyl_cyclase"/>
</dbReference>
<dbReference type="AlphaFoldDB" id="W6UNW7"/>
<dbReference type="RefSeq" id="XP_024346280.1">
    <property type="nucleotide sequence ID" value="XM_024499300.1"/>
</dbReference>
<dbReference type="KEGG" id="egl:EGR_10051"/>
<dbReference type="GeneID" id="36345766"/>
<dbReference type="OrthoDB" id="116078at2759"/>